<dbReference type="HOGENOM" id="CLU_050026_3_0_7"/>
<dbReference type="SMART" id="SM00901">
    <property type="entry name" value="FRG"/>
    <property type="match status" value="1"/>
</dbReference>
<gene>
    <name evidence="2" type="ordered locus">Arnit_2649</name>
</gene>
<evidence type="ECO:0000259" key="1">
    <source>
        <dbReference type="SMART" id="SM00901"/>
    </source>
</evidence>
<protein>
    <submittedName>
        <fullName evidence="2">FRG domain protein</fullName>
    </submittedName>
</protein>
<dbReference type="eggNOG" id="ENOG502Z9DH">
    <property type="taxonomic scope" value="Bacteria"/>
</dbReference>
<dbReference type="Pfam" id="PF08867">
    <property type="entry name" value="FRG"/>
    <property type="match status" value="1"/>
</dbReference>
<sequence length="296" mass="34602">MKYKLFVEKHCKTANEHWNLVSPTNKLFKEPCNLIYRGQGNANWGLIPSLLRYSENNQLMRIYKNEAKAYEQIFNELIILKQFVKYCDDLGIKIPNDSLKFRKENLDENKLDKYYYNPSLWPNEELFELMAMAQHHGVPTRLLDWTESPYVALYFTSSSAMKEYIKLLKKKEHKNQKLAIWILNTELKNLYDLKILNIPRSSTNHLSAQKGLFTVHPHIRESNDDCIIKALEEEFSILPDTPLLKITLPISESINLYNLCEKVGITSTAVFPNTQGIEIGIKDTLNKWYLVDNLLK</sequence>
<dbReference type="OrthoDB" id="9816036at2"/>
<dbReference type="RefSeq" id="WP_013136442.1">
    <property type="nucleotide sequence ID" value="NC_014166.1"/>
</dbReference>
<feature type="domain" description="FRG" evidence="1">
    <location>
        <begin position="30"/>
        <end position="179"/>
    </location>
</feature>
<proteinExistence type="predicted"/>
<organism evidence="2 3">
    <name type="scientific">Arcobacter nitrofigilis (strain ATCC 33309 / DSM 7299 / CCUG 15893 / LMG 7604 / NCTC 12251 / CI)</name>
    <name type="common">Campylobacter nitrofigilis</name>
    <dbReference type="NCBI Taxonomy" id="572480"/>
    <lineage>
        <taxon>Bacteria</taxon>
        <taxon>Pseudomonadati</taxon>
        <taxon>Campylobacterota</taxon>
        <taxon>Epsilonproteobacteria</taxon>
        <taxon>Campylobacterales</taxon>
        <taxon>Arcobacteraceae</taxon>
        <taxon>Arcobacter</taxon>
    </lineage>
</organism>
<dbReference type="Proteomes" id="UP000000939">
    <property type="component" value="Chromosome"/>
</dbReference>
<dbReference type="AlphaFoldDB" id="D5V6M7"/>
<reference evidence="2 3" key="1">
    <citation type="journal article" date="2010" name="Stand. Genomic Sci.">
        <title>Complete genome sequence of Arcobacter nitrofigilis type strain (CI).</title>
        <authorList>
            <person name="Pati A."/>
            <person name="Gronow S."/>
            <person name="Lapidus A."/>
            <person name="Copeland A."/>
            <person name="Glavina Del Rio T."/>
            <person name="Nolan M."/>
            <person name="Lucas S."/>
            <person name="Tice H."/>
            <person name="Cheng J.F."/>
            <person name="Han C."/>
            <person name="Chertkov O."/>
            <person name="Bruce D."/>
            <person name="Tapia R."/>
            <person name="Goodwin L."/>
            <person name="Pitluck S."/>
            <person name="Liolios K."/>
            <person name="Ivanova N."/>
            <person name="Mavromatis K."/>
            <person name="Chen A."/>
            <person name="Palaniappan K."/>
            <person name="Land M."/>
            <person name="Hauser L."/>
            <person name="Chang Y.J."/>
            <person name="Jeffries C.D."/>
            <person name="Detter J.C."/>
            <person name="Rohde M."/>
            <person name="Goker M."/>
            <person name="Bristow J."/>
            <person name="Eisen J.A."/>
            <person name="Markowitz V."/>
            <person name="Hugenholtz P."/>
            <person name="Klenk H.P."/>
            <person name="Kyrpides N.C."/>
        </authorList>
    </citation>
    <scope>NUCLEOTIDE SEQUENCE [LARGE SCALE GENOMIC DNA]</scope>
    <source>
        <strain evidence="3">ATCC 33309 / DSM 7299 / CCUG 15893 / LMG 7604 / NCTC 12251 / CI</strain>
    </source>
</reference>
<accession>D5V6M7</accession>
<keyword evidence="3" id="KW-1185">Reference proteome</keyword>
<evidence type="ECO:0000313" key="3">
    <source>
        <dbReference type="Proteomes" id="UP000000939"/>
    </source>
</evidence>
<dbReference type="KEGG" id="ant:Arnit_2649"/>
<dbReference type="EMBL" id="CP001999">
    <property type="protein sequence ID" value="ADG94297.1"/>
    <property type="molecule type" value="Genomic_DNA"/>
</dbReference>
<name>D5V6M7_ARCNC</name>
<evidence type="ECO:0000313" key="2">
    <source>
        <dbReference type="EMBL" id="ADG94297.1"/>
    </source>
</evidence>
<dbReference type="InterPro" id="IPR014966">
    <property type="entry name" value="FRG-dom"/>
</dbReference>